<dbReference type="InterPro" id="IPR052336">
    <property type="entry name" value="MlaD_Phospholipid_Transporter"/>
</dbReference>
<feature type="coiled-coil region" evidence="1">
    <location>
        <begin position="197"/>
        <end position="255"/>
    </location>
</feature>
<dbReference type="AlphaFoldDB" id="A0A257LTZ6"/>
<dbReference type="InterPro" id="IPR003399">
    <property type="entry name" value="Mce/MlaD"/>
</dbReference>
<feature type="transmembrane region" description="Helical" evidence="2">
    <location>
        <begin position="7"/>
        <end position="25"/>
    </location>
</feature>
<dbReference type="Proteomes" id="UP000216312">
    <property type="component" value="Unassembled WGS sequence"/>
</dbReference>
<evidence type="ECO:0000256" key="1">
    <source>
        <dbReference type="SAM" id="Coils"/>
    </source>
</evidence>
<evidence type="ECO:0000313" key="4">
    <source>
        <dbReference type="EMBL" id="OYV02892.1"/>
    </source>
</evidence>
<feature type="domain" description="Mce/MlaD" evidence="3">
    <location>
        <begin position="34"/>
        <end position="110"/>
    </location>
</feature>
<keyword evidence="1" id="KW-0175">Coiled coil</keyword>
<evidence type="ECO:0000256" key="2">
    <source>
        <dbReference type="SAM" id="Phobius"/>
    </source>
</evidence>
<dbReference type="PANTHER" id="PTHR33371:SF4">
    <property type="entry name" value="INTERMEMBRANE PHOSPHOLIPID TRANSPORT SYSTEM BINDING PROTEIN MLAD"/>
    <property type="match status" value="1"/>
</dbReference>
<reference evidence="5" key="1">
    <citation type="submission" date="2017-07" db="EMBL/GenBank/DDBJ databases">
        <title>Novel pathways for hydrocarbon cycling and metabolic interdependencies in hydrothermal sediment communities.</title>
        <authorList>
            <person name="Dombrowski N."/>
            <person name="Seitz K."/>
            <person name="Teske A."/>
            <person name="Baker B."/>
        </authorList>
    </citation>
    <scope>NUCLEOTIDE SEQUENCE [LARGE SCALE GENOMIC DNA]</scope>
</reference>
<keyword evidence="2" id="KW-0812">Transmembrane</keyword>
<evidence type="ECO:0000313" key="5">
    <source>
        <dbReference type="Proteomes" id="UP000216312"/>
    </source>
</evidence>
<sequence length="265" mass="29570">MRKEVRVGIFMVGGVILIILLYLWMSHFRVRREGYEAILHSPNVTGLKVNDAVMIHGVEKGKVMDLKYYPEYVEVKIWLDKDVALYKDAHASIKDVAMISGTKFVDLEPGVGPERLPPGAPIPTEPSVGLPLSDIARMVRHLYQAIEQLNVGGLASDISAVADNLNTMINMLKDIINVYEGRADTLVETVQSTANRVNKLSNDLHTLTARVDSILNNLQQGGGTLGKLMVDDSLYQELLETNHALQELITDIKKNPHRYIRISIF</sequence>
<keyword evidence="2" id="KW-1133">Transmembrane helix</keyword>
<gene>
    <name evidence="4" type="ORF">CGW93_03390</name>
</gene>
<comment type="caution">
    <text evidence="4">The sequence shown here is derived from an EMBL/GenBank/DDBJ whole genome shotgun (WGS) entry which is preliminary data.</text>
</comment>
<accession>A0A257LTZ6</accession>
<keyword evidence="2" id="KW-0472">Membrane</keyword>
<organism evidence="4 5">
    <name type="scientific">candidate division WOR-3 bacterium 4484_18</name>
    <dbReference type="NCBI Taxonomy" id="2020626"/>
    <lineage>
        <taxon>Bacteria</taxon>
        <taxon>Bacteria division WOR-3</taxon>
    </lineage>
</organism>
<name>A0A257LTZ6_UNCW3</name>
<dbReference type="PANTHER" id="PTHR33371">
    <property type="entry name" value="INTERMEMBRANE PHOSPHOLIPID TRANSPORT SYSTEM BINDING PROTEIN MLAD-RELATED"/>
    <property type="match status" value="1"/>
</dbReference>
<dbReference type="Pfam" id="PF02470">
    <property type="entry name" value="MlaD"/>
    <property type="match status" value="1"/>
</dbReference>
<evidence type="ECO:0000259" key="3">
    <source>
        <dbReference type="Pfam" id="PF02470"/>
    </source>
</evidence>
<protein>
    <recommendedName>
        <fullName evidence="3">Mce/MlaD domain-containing protein</fullName>
    </recommendedName>
</protein>
<proteinExistence type="predicted"/>
<dbReference type="EMBL" id="NMUJ01000041">
    <property type="protein sequence ID" value="OYV02892.1"/>
    <property type="molecule type" value="Genomic_DNA"/>
</dbReference>